<dbReference type="AlphaFoldDB" id="A0A1A6HDX3"/>
<sequence>MGKPISEEQPIGSILLPDVANQLNKLVAEEVSCQLRHMTQDRTDSKEGCRSVQIFQMPVEKVVVAEPELSGNDQGHGHENSKDDEDDLVVSVLGGLTPLPINEHVYVGVVNADAHRQHGQAPAQGSPHALQPIAVSVFPQILEGHCVYNRDRRGTKKFSYYDNHQDNQEYRLNFLLVIKEGMADVSVEEGVSLEEGSGSRQMPLKGQMRHTGYINNLTLDSRSITNYVTFLTKPSNQNFIVFSMKPNWTLTHFLIAEFNSKPCFFQHSSLCRRNTSKIVGLQGLCPWAFWYCLSRHTWSHQGQVPVTGREDTVTSPLSLGDVYLQCDSGARLRRA</sequence>
<dbReference type="EMBL" id="LZPO01034868">
    <property type="protein sequence ID" value="OBS76773.1"/>
    <property type="molecule type" value="Genomic_DNA"/>
</dbReference>
<accession>A0A1A6HDX3</accession>
<keyword evidence="2" id="KW-1185">Reference proteome</keyword>
<evidence type="ECO:0000313" key="2">
    <source>
        <dbReference type="Proteomes" id="UP000092124"/>
    </source>
</evidence>
<reference evidence="1 2" key="1">
    <citation type="submission" date="2016-06" db="EMBL/GenBank/DDBJ databases">
        <title>The Draft Genome Sequence and Annotation of the Desert Woodrat Neotoma lepida.</title>
        <authorList>
            <person name="Campbell M."/>
            <person name="Oakeson K.F."/>
            <person name="Yandell M."/>
            <person name="Halpert J.R."/>
            <person name="Dearing D."/>
        </authorList>
    </citation>
    <scope>NUCLEOTIDE SEQUENCE [LARGE SCALE GENOMIC DNA]</scope>
    <source>
        <strain evidence="1">417</strain>
        <tissue evidence="1">Liver</tissue>
    </source>
</reference>
<evidence type="ECO:0000313" key="1">
    <source>
        <dbReference type="EMBL" id="OBS76773.1"/>
    </source>
</evidence>
<dbReference type="Proteomes" id="UP000092124">
    <property type="component" value="Unassembled WGS sequence"/>
</dbReference>
<gene>
    <name evidence="1" type="ORF">A6R68_16777</name>
</gene>
<proteinExistence type="predicted"/>
<organism evidence="1 2">
    <name type="scientific">Neotoma lepida</name>
    <name type="common">Desert woodrat</name>
    <dbReference type="NCBI Taxonomy" id="56216"/>
    <lineage>
        <taxon>Eukaryota</taxon>
        <taxon>Metazoa</taxon>
        <taxon>Chordata</taxon>
        <taxon>Craniata</taxon>
        <taxon>Vertebrata</taxon>
        <taxon>Euteleostomi</taxon>
        <taxon>Mammalia</taxon>
        <taxon>Eutheria</taxon>
        <taxon>Euarchontoglires</taxon>
        <taxon>Glires</taxon>
        <taxon>Rodentia</taxon>
        <taxon>Myomorpha</taxon>
        <taxon>Muroidea</taxon>
        <taxon>Cricetidae</taxon>
        <taxon>Neotominae</taxon>
        <taxon>Neotoma</taxon>
    </lineage>
</organism>
<protein>
    <submittedName>
        <fullName evidence="1">Uncharacterized protein</fullName>
    </submittedName>
</protein>
<name>A0A1A6HDX3_NEOLE</name>
<comment type="caution">
    <text evidence="1">The sequence shown here is derived from an EMBL/GenBank/DDBJ whole genome shotgun (WGS) entry which is preliminary data.</text>
</comment>